<dbReference type="InterPro" id="IPR035658">
    <property type="entry name" value="TrbF"/>
</dbReference>
<evidence type="ECO:0000256" key="3">
    <source>
        <dbReference type="ARBA" id="ARBA00022989"/>
    </source>
</evidence>
<feature type="domain" description="Bacterial virulence protein VirB8" evidence="7">
    <location>
        <begin position="26"/>
        <end position="230"/>
    </location>
</feature>
<organism evidence="8 9">
    <name type="scientific">Pelomicrobium methylotrophicum</name>
    <dbReference type="NCBI Taxonomy" id="2602750"/>
    <lineage>
        <taxon>Bacteria</taxon>
        <taxon>Pseudomonadati</taxon>
        <taxon>Pseudomonadota</taxon>
        <taxon>Hydrogenophilia</taxon>
        <taxon>Hydrogenophilia incertae sedis</taxon>
        <taxon>Pelomicrobium</taxon>
    </lineage>
</organism>
<accession>A0A5C7EX20</accession>
<protein>
    <submittedName>
        <fullName evidence="8">Type IV secretion system protein</fullName>
    </submittedName>
</protein>
<dbReference type="InParanoid" id="A0A5C7EX20"/>
<dbReference type="InterPro" id="IPR007430">
    <property type="entry name" value="VirB8"/>
</dbReference>
<sequence length="233" mass="26353">MLAPKKQNLDAADAPPPYEPGGFERSRRIWFERWGAVEVERNRWFAAFLAAMAGCVALGVAIAAMMPLKTVVPYVIRVDDVGRVQADPAGAQRYSPGEREIKYFLAEWARKLYTLDRALTERWLREAYAFTADRATNQFAEWVEREKPIAAVSGANPPTRTVSIQSISLLPNKVALIRIVTETRRYAQAAPERKPVLITATYTFVDPKSEEDILRNPLGLYIIHFSTTEEIVR</sequence>
<keyword evidence="2 6" id="KW-0812">Transmembrane</keyword>
<evidence type="ECO:0000256" key="1">
    <source>
        <dbReference type="ARBA" id="ARBA00004167"/>
    </source>
</evidence>
<dbReference type="Pfam" id="PF04335">
    <property type="entry name" value="VirB8"/>
    <property type="match status" value="1"/>
</dbReference>
<feature type="transmembrane region" description="Helical" evidence="6">
    <location>
        <begin position="44"/>
        <end position="68"/>
    </location>
</feature>
<dbReference type="AlphaFoldDB" id="A0A5C7EX20"/>
<evidence type="ECO:0000313" key="9">
    <source>
        <dbReference type="Proteomes" id="UP000321201"/>
    </source>
</evidence>
<name>A0A5C7EX20_9PROT</name>
<keyword evidence="9" id="KW-1185">Reference proteome</keyword>
<evidence type="ECO:0000256" key="2">
    <source>
        <dbReference type="ARBA" id="ARBA00022692"/>
    </source>
</evidence>
<dbReference type="CDD" id="cd16425">
    <property type="entry name" value="TrbF"/>
    <property type="match status" value="1"/>
</dbReference>
<dbReference type="EMBL" id="VPFL01000012">
    <property type="protein sequence ID" value="TXF11595.1"/>
    <property type="molecule type" value="Genomic_DNA"/>
</dbReference>
<evidence type="ECO:0000256" key="6">
    <source>
        <dbReference type="SAM" id="Phobius"/>
    </source>
</evidence>
<gene>
    <name evidence="8" type="ORF">FR698_09655</name>
</gene>
<evidence type="ECO:0000256" key="5">
    <source>
        <dbReference type="SAM" id="MobiDB-lite"/>
    </source>
</evidence>
<evidence type="ECO:0000259" key="7">
    <source>
        <dbReference type="Pfam" id="PF04335"/>
    </source>
</evidence>
<feature type="region of interest" description="Disordered" evidence="5">
    <location>
        <begin position="1"/>
        <end position="20"/>
    </location>
</feature>
<reference evidence="8 9" key="1">
    <citation type="submission" date="2019-08" db="EMBL/GenBank/DDBJ databases">
        <title>Pelomicrobium methylotrophicum gen. nov., sp. nov. a moderately thermophilic, facultatively anaerobic, lithoautotrophic and methylotrophic bacterium isolated from a terrestrial mud volcano.</title>
        <authorList>
            <person name="Slobodkina G.B."/>
            <person name="Merkel A.Y."/>
            <person name="Slobodkin A.I."/>
        </authorList>
    </citation>
    <scope>NUCLEOTIDE SEQUENCE [LARGE SCALE GENOMIC DNA]</scope>
    <source>
        <strain evidence="8 9">SM250</strain>
    </source>
</reference>
<proteinExistence type="predicted"/>
<dbReference type="OrthoDB" id="9154451at2"/>
<dbReference type="InterPro" id="IPR032710">
    <property type="entry name" value="NTF2-like_dom_sf"/>
</dbReference>
<evidence type="ECO:0000313" key="8">
    <source>
        <dbReference type="EMBL" id="TXF11595.1"/>
    </source>
</evidence>
<dbReference type="Gene3D" id="3.10.450.230">
    <property type="entry name" value="VirB8 protein"/>
    <property type="match status" value="1"/>
</dbReference>
<keyword evidence="4 6" id="KW-0472">Membrane</keyword>
<dbReference type="SUPFAM" id="SSF54427">
    <property type="entry name" value="NTF2-like"/>
    <property type="match status" value="1"/>
</dbReference>
<evidence type="ECO:0000256" key="4">
    <source>
        <dbReference type="ARBA" id="ARBA00023136"/>
    </source>
</evidence>
<comment type="caution">
    <text evidence="8">The sequence shown here is derived from an EMBL/GenBank/DDBJ whole genome shotgun (WGS) entry which is preliminary data.</text>
</comment>
<dbReference type="GO" id="GO:0016020">
    <property type="term" value="C:membrane"/>
    <property type="evidence" value="ECO:0007669"/>
    <property type="project" value="UniProtKB-SubCell"/>
</dbReference>
<comment type="subcellular location">
    <subcellularLocation>
        <location evidence="1">Membrane</location>
        <topology evidence="1">Single-pass membrane protein</topology>
    </subcellularLocation>
</comment>
<dbReference type="Proteomes" id="UP000321201">
    <property type="component" value="Unassembled WGS sequence"/>
</dbReference>
<dbReference type="RefSeq" id="WP_147799994.1">
    <property type="nucleotide sequence ID" value="NZ_VPFL01000012.1"/>
</dbReference>
<keyword evidence="3 6" id="KW-1133">Transmembrane helix</keyword>